<dbReference type="EMBL" id="CP006911">
    <property type="protein sequence ID" value="ALE01826.1"/>
    <property type="molecule type" value="Genomic_DNA"/>
</dbReference>
<evidence type="ECO:0000313" key="7">
    <source>
        <dbReference type="Proteomes" id="UP000068905"/>
    </source>
</evidence>
<proteinExistence type="inferred from homology"/>
<keyword evidence="4 5" id="KW-0663">Pyridoxal phosphate</keyword>
<dbReference type="Proteomes" id="UP000068905">
    <property type="component" value="Chromosome"/>
</dbReference>
<dbReference type="FunFam" id="3.40.640.10:FF:000004">
    <property type="entry name" value="Acetylornithine aminotransferase"/>
    <property type="match status" value="1"/>
</dbReference>
<dbReference type="RefSeq" id="WP_053820035.1">
    <property type="nucleotide sequence ID" value="NZ_CP006911.1"/>
</dbReference>
<dbReference type="InterPro" id="IPR015424">
    <property type="entry name" value="PyrdxlP-dep_Trfase"/>
</dbReference>
<dbReference type="PANTHER" id="PTHR43094:SF1">
    <property type="entry name" value="AMINOTRANSFERASE CLASS-III"/>
    <property type="match status" value="1"/>
</dbReference>
<dbReference type="Gene3D" id="3.90.1150.10">
    <property type="entry name" value="Aspartate Aminotransferase, domain 1"/>
    <property type="match status" value="1"/>
</dbReference>
<evidence type="ECO:0000256" key="2">
    <source>
        <dbReference type="ARBA" id="ARBA00008954"/>
    </source>
</evidence>
<name>A0A0M4L5B0_9GAMM</name>
<keyword evidence="6" id="KW-0808">Transferase</keyword>
<dbReference type="OrthoDB" id="9801052at2"/>
<dbReference type="PIRSF" id="PIRSF000521">
    <property type="entry name" value="Transaminase_4ab_Lys_Orn"/>
    <property type="match status" value="1"/>
</dbReference>
<dbReference type="GO" id="GO:0005829">
    <property type="term" value="C:cytosol"/>
    <property type="evidence" value="ECO:0007669"/>
    <property type="project" value="TreeGrafter"/>
</dbReference>
<dbReference type="InterPro" id="IPR049704">
    <property type="entry name" value="Aminotrans_3_PPA_site"/>
</dbReference>
<organism evidence="6 7">
    <name type="scientific">Candidatus Pseudothioglobus singularis PS1</name>
    <dbReference type="NCBI Taxonomy" id="1125411"/>
    <lineage>
        <taxon>Bacteria</taxon>
        <taxon>Pseudomonadati</taxon>
        <taxon>Pseudomonadota</taxon>
        <taxon>Gammaproteobacteria</taxon>
        <taxon>Candidatus Pseudothioglobaceae</taxon>
        <taxon>Candidatus Pseudothioglobus</taxon>
    </lineage>
</organism>
<accession>A0A0M4L5B0</accession>
<gene>
    <name evidence="6" type="ORF">W908_04080</name>
</gene>
<protein>
    <submittedName>
        <fullName evidence="6">Taurine--pyruvate aminotransferase</fullName>
    </submittedName>
</protein>
<dbReference type="STRING" id="1125411.W908_04080"/>
<dbReference type="Pfam" id="PF00202">
    <property type="entry name" value="Aminotran_3"/>
    <property type="match status" value="1"/>
</dbReference>
<keyword evidence="6" id="KW-0670">Pyruvate</keyword>
<dbReference type="KEGG" id="tsn:W908_04080"/>
<evidence type="ECO:0000313" key="6">
    <source>
        <dbReference type="EMBL" id="ALE01826.1"/>
    </source>
</evidence>
<evidence type="ECO:0000256" key="3">
    <source>
        <dbReference type="ARBA" id="ARBA00022576"/>
    </source>
</evidence>
<sequence length="453" mass="50094">MSNTTVVDNAKDHVWHHLTQHKAFEENDPLVMTEAKGMIITDSKGDEYLDATSGGVWTVNLGYGRDDMVKTVSDQLSKIPYFAGAFGNEPASHYAQEITSLMPGMNRVYYSNSGSEANEKGYKMVRQLAHFDNDGKKHKIIFRDRDYHGTTIGAMSSSAQIQRKKQYGPFAPGFVEMPNCCCYRCPFGKKYGECNIECATVLEDIILKEDPDTVGSVVLEPITAGGGVIPPVPEYFPIIQSICKKYDVLLHIDEVVCGLGRTGKWFGYQHFDVQPDIVTTAKGLAAGYAAISVTITSEEIFQRFKQDHTNPDSYFRDISTFGGCTAGPAAALEVVNIIKKENLLENVTNMGNYLKDKLNALQDKYEIIGDVRGKGLFCGVELVKDRQTKEPVHESVAMAIAGHCLKNKVMIGRTNRSFEFNNNVLLFSPSFICSKNEIDLIVNAVDNAISANT</sequence>
<dbReference type="CDD" id="cd00610">
    <property type="entry name" value="OAT_like"/>
    <property type="match status" value="1"/>
</dbReference>
<comment type="cofactor">
    <cofactor evidence="1">
        <name>pyridoxal 5'-phosphate</name>
        <dbReference type="ChEBI" id="CHEBI:597326"/>
    </cofactor>
</comment>
<dbReference type="Gene3D" id="3.40.640.10">
    <property type="entry name" value="Type I PLP-dependent aspartate aminotransferase-like (Major domain)"/>
    <property type="match status" value="1"/>
</dbReference>
<evidence type="ECO:0000256" key="4">
    <source>
        <dbReference type="ARBA" id="ARBA00022898"/>
    </source>
</evidence>
<dbReference type="SUPFAM" id="SSF53383">
    <property type="entry name" value="PLP-dependent transferases"/>
    <property type="match status" value="1"/>
</dbReference>
<dbReference type="PANTHER" id="PTHR43094">
    <property type="entry name" value="AMINOTRANSFERASE"/>
    <property type="match status" value="1"/>
</dbReference>
<dbReference type="PROSITE" id="PS00600">
    <property type="entry name" value="AA_TRANSFER_CLASS_3"/>
    <property type="match status" value="1"/>
</dbReference>
<keyword evidence="7" id="KW-1185">Reference proteome</keyword>
<dbReference type="InterPro" id="IPR015422">
    <property type="entry name" value="PyrdxlP-dep_Trfase_small"/>
</dbReference>
<keyword evidence="3 6" id="KW-0032">Aminotransferase</keyword>
<evidence type="ECO:0000256" key="1">
    <source>
        <dbReference type="ARBA" id="ARBA00001933"/>
    </source>
</evidence>
<comment type="similarity">
    <text evidence="2 5">Belongs to the class-III pyridoxal-phosphate-dependent aminotransferase family.</text>
</comment>
<evidence type="ECO:0000256" key="5">
    <source>
        <dbReference type="RuleBase" id="RU003560"/>
    </source>
</evidence>
<dbReference type="GO" id="GO:0008483">
    <property type="term" value="F:transaminase activity"/>
    <property type="evidence" value="ECO:0007669"/>
    <property type="project" value="UniProtKB-KW"/>
</dbReference>
<dbReference type="GO" id="GO:0030170">
    <property type="term" value="F:pyridoxal phosphate binding"/>
    <property type="evidence" value="ECO:0007669"/>
    <property type="project" value="InterPro"/>
</dbReference>
<dbReference type="PATRIC" id="fig|1125411.7.peg.798"/>
<dbReference type="InterPro" id="IPR005814">
    <property type="entry name" value="Aminotrans_3"/>
</dbReference>
<dbReference type="AlphaFoldDB" id="A0A0M4L5B0"/>
<dbReference type="InterPro" id="IPR015421">
    <property type="entry name" value="PyrdxlP-dep_Trfase_major"/>
</dbReference>
<reference evidence="6 7" key="1">
    <citation type="journal article" date="2015" name="Genome Announc.">
        <title>Genome Sequence of 'Candidatus Thioglobus singularis' Strain PS1, a Mixotroph from the SUP05 Clade of Marine Gammaproteobacteria.</title>
        <authorList>
            <person name="Marshall K.T."/>
            <person name="Morris R.M."/>
        </authorList>
    </citation>
    <scope>NUCLEOTIDE SEQUENCE [LARGE SCALE GENOMIC DNA]</scope>
    <source>
        <strain evidence="6 7">PS1</strain>
    </source>
</reference>